<feature type="domain" description="Major facilitator superfamily (MFS) profile" evidence="8">
    <location>
        <begin position="24"/>
        <end position="467"/>
    </location>
</feature>
<feature type="transmembrane region" description="Helical" evidence="7">
    <location>
        <begin position="115"/>
        <end position="137"/>
    </location>
</feature>
<dbReference type="SUPFAM" id="SSF103473">
    <property type="entry name" value="MFS general substrate transporter"/>
    <property type="match status" value="1"/>
</dbReference>
<evidence type="ECO:0000313" key="10">
    <source>
        <dbReference type="Proteomes" id="UP001299970"/>
    </source>
</evidence>
<evidence type="ECO:0000256" key="4">
    <source>
        <dbReference type="ARBA" id="ARBA00022692"/>
    </source>
</evidence>
<evidence type="ECO:0000256" key="5">
    <source>
        <dbReference type="ARBA" id="ARBA00022989"/>
    </source>
</evidence>
<feature type="transmembrane region" description="Helical" evidence="7">
    <location>
        <begin position="21"/>
        <end position="47"/>
    </location>
</feature>
<feature type="transmembrane region" description="Helical" evidence="7">
    <location>
        <begin position="240"/>
        <end position="259"/>
    </location>
</feature>
<keyword evidence="5 7" id="KW-1133">Transmembrane helix</keyword>
<keyword evidence="3" id="KW-1003">Cell membrane</keyword>
<dbReference type="PROSITE" id="PS00216">
    <property type="entry name" value="SUGAR_TRANSPORT_1"/>
    <property type="match status" value="1"/>
</dbReference>
<reference evidence="9 10" key="1">
    <citation type="submission" date="2022-03" db="EMBL/GenBank/DDBJ databases">
        <title>Pseudonocardia alaer sp. nov., a novel actinomycete isolated from reed forest soil.</title>
        <authorList>
            <person name="Wang L."/>
        </authorList>
    </citation>
    <scope>NUCLEOTIDE SEQUENCE [LARGE SCALE GENOMIC DNA]</scope>
    <source>
        <strain evidence="9 10">Y-16303</strain>
    </source>
</reference>
<feature type="transmembrane region" description="Helical" evidence="7">
    <location>
        <begin position="440"/>
        <end position="461"/>
    </location>
</feature>
<keyword evidence="6 7" id="KW-0472">Membrane</keyword>
<evidence type="ECO:0000256" key="3">
    <source>
        <dbReference type="ARBA" id="ARBA00022475"/>
    </source>
</evidence>
<feature type="transmembrane region" description="Helical" evidence="7">
    <location>
        <begin position="59"/>
        <end position="78"/>
    </location>
</feature>
<keyword evidence="2" id="KW-0813">Transport</keyword>
<evidence type="ECO:0000259" key="8">
    <source>
        <dbReference type="PROSITE" id="PS50850"/>
    </source>
</evidence>
<dbReference type="InterPro" id="IPR020846">
    <property type="entry name" value="MFS_dom"/>
</dbReference>
<accession>A0ABS9TCC1</accession>
<feature type="transmembrane region" description="Helical" evidence="7">
    <location>
        <begin position="210"/>
        <end position="228"/>
    </location>
</feature>
<evidence type="ECO:0000256" key="6">
    <source>
        <dbReference type="ARBA" id="ARBA00023136"/>
    </source>
</evidence>
<dbReference type="PANTHER" id="PTHR42718">
    <property type="entry name" value="MAJOR FACILITATOR SUPERFAMILY MULTIDRUG TRANSPORTER MFSC"/>
    <property type="match status" value="1"/>
</dbReference>
<dbReference type="PANTHER" id="PTHR42718:SF46">
    <property type="entry name" value="BLR6921 PROTEIN"/>
    <property type="match status" value="1"/>
</dbReference>
<dbReference type="RefSeq" id="WP_241036294.1">
    <property type="nucleotide sequence ID" value="NZ_BAAAJF010000020.1"/>
</dbReference>
<feature type="transmembrane region" description="Helical" evidence="7">
    <location>
        <begin position="372"/>
        <end position="394"/>
    </location>
</feature>
<evidence type="ECO:0000256" key="2">
    <source>
        <dbReference type="ARBA" id="ARBA00022448"/>
    </source>
</evidence>
<comment type="subcellular location">
    <subcellularLocation>
        <location evidence="1">Cell membrane</location>
        <topology evidence="1">Multi-pass membrane protein</topology>
    </subcellularLocation>
</comment>
<organism evidence="9 10">
    <name type="scientific">Pseudonocardia alaniniphila</name>
    <dbReference type="NCBI Taxonomy" id="75291"/>
    <lineage>
        <taxon>Bacteria</taxon>
        <taxon>Bacillati</taxon>
        <taxon>Actinomycetota</taxon>
        <taxon>Actinomycetes</taxon>
        <taxon>Pseudonocardiales</taxon>
        <taxon>Pseudonocardiaceae</taxon>
        <taxon>Pseudonocardia</taxon>
    </lineage>
</organism>
<feature type="transmembrane region" description="Helical" evidence="7">
    <location>
        <begin position="149"/>
        <end position="172"/>
    </location>
</feature>
<comment type="caution">
    <text evidence="9">The sequence shown here is derived from an EMBL/GenBank/DDBJ whole genome shotgun (WGS) entry which is preliminary data.</text>
</comment>
<dbReference type="EMBL" id="JAKXMK010000008">
    <property type="protein sequence ID" value="MCH6166173.1"/>
    <property type="molecule type" value="Genomic_DNA"/>
</dbReference>
<dbReference type="InterPro" id="IPR011701">
    <property type="entry name" value="MFS"/>
</dbReference>
<feature type="transmembrane region" description="Helical" evidence="7">
    <location>
        <begin position="280"/>
        <end position="303"/>
    </location>
</feature>
<dbReference type="CDD" id="cd17321">
    <property type="entry name" value="MFS_MMR_MDR_like"/>
    <property type="match status" value="1"/>
</dbReference>
<gene>
    <name evidence="9" type="ORF">MMF94_10805</name>
</gene>
<dbReference type="PRINTS" id="PR01036">
    <property type="entry name" value="TCRTETB"/>
</dbReference>
<name>A0ABS9TCC1_9PSEU</name>
<keyword evidence="4 7" id="KW-0812">Transmembrane</keyword>
<proteinExistence type="predicted"/>
<dbReference type="Gene3D" id="1.20.1250.20">
    <property type="entry name" value="MFS general substrate transporter like domains"/>
    <property type="match status" value="1"/>
</dbReference>
<feature type="transmembrane region" description="Helical" evidence="7">
    <location>
        <begin position="178"/>
        <end position="198"/>
    </location>
</feature>
<dbReference type="InterPro" id="IPR005829">
    <property type="entry name" value="Sugar_transporter_CS"/>
</dbReference>
<evidence type="ECO:0000313" key="9">
    <source>
        <dbReference type="EMBL" id="MCH6166173.1"/>
    </source>
</evidence>
<sequence>MSVLTREPARPAGLRDRPNAWLLAVGTVCFGAFMGQLDASIVTLTYGSLGAEFDSSLAGVQWVSLAYLLTLAALLIPVGRLADAYGRKLLYLYGFVVFTAASLACALAPDLGWLIVFRVVQGVGAALLQANSVALITTSAPPHRRRAGLGIQAAAQALGLALGPTIGALLVSSLGWRWVFGINVPIGVLGVAAGVFLLPRTRERSSATRWDMTGLALMVTATTAGLLGLSTLSGLALPDWAPACLFAVAAGAVIGIRARRGRSKAPLVDPPLLRSRTVRAGLVGALGGYLILFGPLVLVPVALTSAGVSELQAGLVLTALPAGFALAATTGERLLPATWNDRQRCLLGALLIVVATGLLTAAPFTAEWLAPLLGVLGIALGIFTPANNSVVMGFVPTRTAGTGGGLVNMARSLGTALGVACVTLALHARPADGTFDGPRTALLTLTAVALVLLVSALLIPVTSPDRARGRSQPH</sequence>
<evidence type="ECO:0000256" key="7">
    <source>
        <dbReference type="SAM" id="Phobius"/>
    </source>
</evidence>
<dbReference type="Pfam" id="PF07690">
    <property type="entry name" value="MFS_1"/>
    <property type="match status" value="1"/>
</dbReference>
<feature type="transmembrane region" description="Helical" evidence="7">
    <location>
        <begin position="315"/>
        <end position="335"/>
    </location>
</feature>
<feature type="transmembrane region" description="Helical" evidence="7">
    <location>
        <begin position="347"/>
        <end position="366"/>
    </location>
</feature>
<dbReference type="Gene3D" id="1.20.1720.10">
    <property type="entry name" value="Multidrug resistance protein D"/>
    <property type="match status" value="1"/>
</dbReference>
<evidence type="ECO:0000256" key="1">
    <source>
        <dbReference type="ARBA" id="ARBA00004651"/>
    </source>
</evidence>
<protein>
    <submittedName>
        <fullName evidence="9">MFS transporter</fullName>
    </submittedName>
</protein>
<feature type="transmembrane region" description="Helical" evidence="7">
    <location>
        <begin position="90"/>
        <end position="109"/>
    </location>
</feature>
<keyword evidence="10" id="KW-1185">Reference proteome</keyword>
<dbReference type="PROSITE" id="PS50850">
    <property type="entry name" value="MFS"/>
    <property type="match status" value="1"/>
</dbReference>
<dbReference type="Proteomes" id="UP001299970">
    <property type="component" value="Unassembled WGS sequence"/>
</dbReference>
<feature type="transmembrane region" description="Helical" evidence="7">
    <location>
        <begin position="406"/>
        <end position="428"/>
    </location>
</feature>
<dbReference type="InterPro" id="IPR036259">
    <property type="entry name" value="MFS_trans_sf"/>
</dbReference>